<reference evidence="2 3" key="2">
    <citation type="journal article" date="2012" name="Open Biol.">
        <title>Characteristics of nucleosomes and linker DNA regions on the genome of the basidiomycete Mixia osmundae revealed by mono- and dinucleosome mapping.</title>
        <authorList>
            <person name="Nishida H."/>
            <person name="Kondo S."/>
            <person name="Matsumoto T."/>
            <person name="Suzuki Y."/>
            <person name="Yoshikawa H."/>
            <person name="Taylor T.D."/>
            <person name="Sugiyama J."/>
        </authorList>
    </citation>
    <scope>NUCLEOTIDE SEQUENCE [LARGE SCALE GENOMIC DNA]</scope>
    <source>
        <strain evidence="3">CBS 9802 / IAM 14324 / JCM 22182 / KY 12970</strain>
    </source>
</reference>
<keyword evidence="1" id="KW-0732">Signal</keyword>
<dbReference type="EMBL" id="BABT02000061">
    <property type="protein sequence ID" value="GAA95349.1"/>
    <property type="molecule type" value="Genomic_DNA"/>
</dbReference>
<dbReference type="InParanoid" id="G7DXN9"/>
<evidence type="ECO:0000256" key="1">
    <source>
        <dbReference type="SAM" id="SignalP"/>
    </source>
</evidence>
<dbReference type="AlphaFoldDB" id="G7DXN9"/>
<keyword evidence="3" id="KW-1185">Reference proteome</keyword>
<accession>G7DXN9</accession>
<feature type="chain" id="PRO_5003492217" evidence="1">
    <location>
        <begin position="38"/>
        <end position="280"/>
    </location>
</feature>
<evidence type="ECO:0000313" key="2">
    <source>
        <dbReference type="EMBL" id="GAA95349.1"/>
    </source>
</evidence>
<evidence type="ECO:0000313" key="3">
    <source>
        <dbReference type="Proteomes" id="UP000009131"/>
    </source>
</evidence>
<proteinExistence type="predicted"/>
<reference evidence="2 3" key="1">
    <citation type="journal article" date="2011" name="J. Gen. Appl. Microbiol.">
        <title>Draft genome sequencing of the enigmatic basidiomycete Mixia osmundae.</title>
        <authorList>
            <person name="Nishida H."/>
            <person name="Nagatsuka Y."/>
            <person name="Sugiyama J."/>
        </authorList>
    </citation>
    <scope>NUCLEOTIDE SEQUENCE [LARGE SCALE GENOMIC DNA]</scope>
    <source>
        <strain evidence="3">CBS 9802 / IAM 14324 / JCM 22182 / KY 12970</strain>
    </source>
</reference>
<comment type="caution">
    <text evidence="2">The sequence shown here is derived from an EMBL/GenBank/DDBJ whole genome shotgun (WGS) entry which is preliminary data.</text>
</comment>
<dbReference type="Proteomes" id="UP000009131">
    <property type="component" value="Unassembled WGS sequence"/>
</dbReference>
<name>G7DXN9_MIXOS</name>
<protein>
    <submittedName>
        <fullName evidence="2">Uncharacterized protein</fullName>
    </submittedName>
</protein>
<feature type="signal peptide" evidence="1">
    <location>
        <begin position="1"/>
        <end position="37"/>
    </location>
</feature>
<gene>
    <name evidence="2" type="primary">Mo02007</name>
    <name evidence="2" type="ORF">E5Q_02007</name>
</gene>
<organism evidence="2 3">
    <name type="scientific">Mixia osmundae (strain CBS 9802 / IAM 14324 / JCM 22182 / KY 12970)</name>
    <dbReference type="NCBI Taxonomy" id="764103"/>
    <lineage>
        <taxon>Eukaryota</taxon>
        <taxon>Fungi</taxon>
        <taxon>Dikarya</taxon>
        <taxon>Basidiomycota</taxon>
        <taxon>Pucciniomycotina</taxon>
        <taxon>Mixiomycetes</taxon>
        <taxon>Mixiales</taxon>
        <taxon>Mixiaceae</taxon>
        <taxon>Mixia</taxon>
    </lineage>
</organism>
<sequence>MATYTLSTIHTNLVVLPQTLPMLSLPVFLFLLGLTHAAPPPPSFAVSKAVPQKWPQTWEIKLSISASDADEAVTRDEAQSLAIETFTVRVTAQMFVRSLAFDPVIITRLRNVRPMIRRDTSVITPDANYVWFRLFMDIEGAPVLTPWGPPLLNCCKLRLHNNFGLLLQEQDVYSNMPSIEIFCKRDAGTVRDADWPACPSSYVPIEAQNLPTMRLREHRFTIQLHAVHHDERTLRFVLAFATRRPDLTMTVHLGEPYRLADDRVARFSYTIKFEGFNQPI</sequence>
<dbReference type="HOGENOM" id="CLU_1082154_0_0_1"/>